<dbReference type="GO" id="GO:0005886">
    <property type="term" value="C:plasma membrane"/>
    <property type="evidence" value="ECO:0007669"/>
    <property type="project" value="TreeGrafter"/>
</dbReference>
<feature type="transmembrane region" description="Helical" evidence="6">
    <location>
        <begin position="319"/>
        <end position="335"/>
    </location>
</feature>
<dbReference type="AlphaFoldDB" id="A0A512M809"/>
<dbReference type="GO" id="GO:0022857">
    <property type="term" value="F:transmembrane transporter activity"/>
    <property type="evidence" value="ECO:0007669"/>
    <property type="project" value="InterPro"/>
</dbReference>
<comment type="subcellular location">
    <subcellularLocation>
        <location evidence="1">Membrane</location>
        <topology evidence="1">Multi-pass membrane protein</topology>
    </subcellularLocation>
</comment>
<dbReference type="CDD" id="cd17319">
    <property type="entry name" value="MFS_ExuT_GudP_like"/>
    <property type="match status" value="1"/>
</dbReference>
<dbReference type="PANTHER" id="PTHR43791:SF30">
    <property type="entry name" value="INNER MEMBRANE TRANSPORT PROTEIN RHMT"/>
    <property type="match status" value="1"/>
</dbReference>
<organism evidence="8 9">
    <name type="scientific">Brevifollis gellanilyticus</name>
    <dbReference type="NCBI Taxonomy" id="748831"/>
    <lineage>
        <taxon>Bacteria</taxon>
        <taxon>Pseudomonadati</taxon>
        <taxon>Verrucomicrobiota</taxon>
        <taxon>Verrucomicrobiia</taxon>
        <taxon>Verrucomicrobiales</taxon>
        <taxon>Verrucomicrobiaceae</taxon>
    </lineage>
</organism>
<name>A0A512M809_9BACT</name>
<keyword evidence="2" id="KW-0813">Transport</keyword>
<keyword evidence="4 6" id="KW-1133">Transmembrane helix</keyword>
<evidence type="ECO:0000256" key="6">
    <source>
        <dbReference type="SAM" id="Phobius"/>
    </source>
</evidence>
<feature type="transmembrane region" description="Helical" evidence="6">
    <location>
        <begin position="285"/>
        <end position="307"/>
    </location>
</feature>
<feature type="transmembrane region" description="Helical" evidence="6">
    <location>
        <begin position="92"/>
        <end position="111"/>
    </location>
</feature>
<dbReference type="InterPro" id="IPR020846">
    <property type="entry name" value="MFS_dom"/>
</dbReference>
<comment type="caution">
    <text evidence="8">The sequence shown here is derived from an EMBL/GenBank/DDBJ whole genome shotgun (WGS) entry which is preliminary data.</text>
</comment>
<evidence type="ECO:0000256" key="4">
    <source>
        <dbReference type="ARBA" id="ARBA00022989"/>
    </source>
</evidence>
<dbReference type="FunFam" id="1.20.1250.20:FF:000018">
    <property type="entry name" value="MFS transporter permease"/>
    <property type="match status" value="1"/>
</dbReference>
<dbReference type="EMBL" id="BKAG01000012">
    <property type="protein sequence ID" value="GEP42869.1"/>
    <property type="molecule type" value="Genomic_DNA"/>
</dbReference>
<dbReference type="Pfam" id="PF07690">
    <property type="entry name" value="MFS_1"/>
    <property type="match status" value="1"/>
</dbReference>
<dbReference type="Gene3D" id="1.20.1250.20">
    <property type="entry name" value="MFS general substrate transporter like domains"/>
    <property type="match status" value="2"/>
</dbReference>
<feature type="transmembrane region" description="Helical" evidence="6">
    <location>
        <begin position="117"/>
        <end position="138"/>
    </location>
</feature>
<gene>
    <name evidence="8" type="ORF">BGE01nite_21600</name>
</gene>
<feature type="transmembrane region" description="Helical" evidence="6">
    <location>
        <begin position="407"/>
        <end position="426"/>
    </location>
</feature>
<evidence type="ECO:0000256" key="3">
    <source>
        <dbReference type="ARBA" id="ARBA00022692"/>
    </source>
</evidence>
<dbReference type="OrthoDB" id="9773404at2"/>
<evidence type="ECO:0000313" key="9">
    <source>
        <dbReference type="Proteomes" id="UP000321577"/>
    </source>
</evidence>
<sequence>MPEPTLPTSEAAASLDSALKKATRRLVPFLLLLYVLAFLDRVNVGFAKVAMMADTGLSAAAYAFGAGLFFVGYALLEVPSNLILHRVGARRWLARIMVTWGVISAAMMHAWSDTVFYVMRLLLGAAEAGFFPGVILYLTYWFPAAQRGRILGMFYFGAPLAFIFGGPVSGWLMEMNGWLGLRGWQWMFLIEGLLASIVGVWAYFYLTDRPAQAAWLPPEERQALQMAMDAEEAEKAASGPHRVGDLLRSPGVLHLCLIYFLIQISVYGVIFALPSQVERLLGKSAGLTVGLVTAIPWVCALCAAYAVPRVVRGQRRKKGAVCVLLIAAIGLALAGQPEAVVALAALSVAAAGFISVQPVFWTFPTERFSGAAAAGGIALINSIGNLGGFCAPSLREWAERTFESNSAGLWMLAASTCLAAVAMSLLRTRPAASRAGEVSP</sequence>
<feature type="transmembrane region" description="Helical" evidence="6">
    <location>
        <begin position="341"/>
        <end position="361"/>
    </location>
</feature>
<feature type="transmembrane region" description="Helical" evidence="6">
    <location>
        <begin position="59"/>
        <end position="80"/>
    </location>
</feature>
<dbReference type="SUPFAM" id="SSF103473">
    <property type="entry name" value="MFS general substrate transporter"/>
    <property type="match status" value="1"/>
</dbReference>
<reference evidence="8 9" key="1">
    <citation type="submission" date="2019-07" db="EMBL/GenBank/DDBJ databases">
        <title>Whole genome shotgun sequence of Brevifollis gellanilyticus NBRC 108608.</title>
        <authorList>
            <person name="Hosoyama A."/>
            <person name="Uohara A."/>
            <person name="Ohji S."/>
            <person name="Ichikawa N."/>
        </authorList>
    </citation>
    <scope>NUCLEOTIDE SEQUENCE [LARGE SCALE GENOMIC DNA]</scope>
    <source>
        <strain evidence="8 9">NBRC 108608</strain>
    </source>
</reference>
<evidence type="ECO:0000256" key="5">
    <source>
        <dbReference type="ARBA" id="ARBA00023136"/>
    </source>
</evidence>
<keyword evidence="9" id="KW-1185">Reference proteome</keyword>
<dbReference type="InterPro" id="IPR011701">
    <property type="entry name" value="MFS"/>
</dbReference>
<feature type="transmembrane region" description="Helical" evidence="6">
    <location>
        <begin position="26"/>
        <end position="47"/>
    </location>
</feature>
<keyword evidence="5 6" id="KW-0472">Membrane</keyword>
<feature type="transmembrane region" description="Helical" evidence="6">
    <location>
        <begin position="150"/>
        <end position="172"/>
    </location>
</feature>
<dbReference type="PROSITE" id="PS50850">
    <property type="entry name" value="MFS"/>
    <property type="match status" value="1"/>
</dbReference>
<dbReference type="Proteomes" id="UP000321577">
    <property type="component" value="Unassembled WGS sequence"/>
</dbReference>
<keyword evidence="3 6" id="KW-0812">Transmembrane</keyword>
<evidence type="ECO:0000256" key="1">
    <source>
        <dbReference type="ARBA" id="ARBA00004141"/>
    </source>
</evidence>
<accession>A0A512M809</accession>
<dbReference type="InterPro" id="IPR036259">
    <property type="entry name" value="MFS_trans_sf"/>
</dbReference>
<evidence type="ECO:0000256" key="2">
    <source>
        <dbReference type="ARBA" id="ARBA00022448"/>
    </source>
</evidence>
<feature type="transmembrane region" description="Helical" evidence="6">
    <location>
        <begin position="252"/>
        <end position="273"/>
    </location>
</feature>
<dbReference type="RefSeq" id="WP_146850444.1">
    <property type="nucleotide sequence ID" value="NZ_BKAG01000012.1"/>
</dbReference>
<evidence type="ECO:0000313" key="8">
    <source>
        <dbReference type="EMBL" id="GEP42869.1"/>
    </source>
</evidence>
<feature type="transmembrane region" description="Helical" evidence="6">
    <location>
        <begin position="368"/>
        <end position="387"/>
    </location>
</feature>
<feature type="domain" description="Major facilitator superfamily (MFS) profile" evidence="7">
    <location>
        <begin position="26"/>
        <end position="431"/>
    </location>
</feature>
<evidence type="ECO:0000259" key="7">
    <source>
        <dbReference type="PROSITE" id="PS50850"/>
    </source>
</evidence>
<dbReference type="PANTHER" id="PTHR43791">
    <property type="entry name" value="PERMEASE-RELATED"/>
    <property type="match status" value="1"/>
</dbReference>
<protein>
    <submittedName>
        <fullName evidence="8">MFS transporter</fullName>
    </submittedName>
</protein>
<feature type="transmembrane region" description="Helical" evidence="6">
    <location>
        <begin position="184"/>
        <end position="206"/>
    </location>
</feature>
<proteinExistence type="predicted"/>